<keyword evidence="3" id="KW-0963">Cytoplasm</keyword>
<dbReference type="Proteomes" id="UP000310200">
    <property type="component" value="Unassembled WGS sequence"/>
</dbReference>
<dbReference type="STRING" id="300112.A0A4S2KZS6"/>
<dbReference type="AlphaFoldDB" id="A0A4S2KZS6"/>
<dbReference type="EMBL" id="QBLH01000429">
    <property type="protein sequence ID" value="TGZ55671.1"/>
    <property type="molecule type" value="Genomic_DNA"/>
</dbReference>
<evidence type="ECO:0000256" key="5">
    <source>
        <dbReference type="RuleBase" id="RU004301"/>
    </source>
</evidence>
<protein>
    <recommendedName>
        <fullName evidence="5">Actin-related protein 2/3 complex subunit 5</fullName>
    </recommendedName>
</protein>
<comment type="function">
    <text evidence="5">Functions as component of the Arp2/3 complex which is involved in regulation of actin polymerization and together with an activating nucleation-promoting factor (NPF) mediates the formation of branched actin networks. Arp2/3 complex plays a critical role in the control of cell morphogenesis via the modulation of cell polarity development.</text>
</comment>
<evidence type="ECO:0000256" key="3">
    <source>
        <dbReference type="ARBA" id="ARBA00022490"/>
    </source>
</evidence>
<dbReference type="InterPro" id="IPR036743">
    <property type="entry name" value="ARPC5_sf"/>
</dbReference>
<keyword evidence="4 5" id="KW-0206">Cytoskeleton</keyword>
<dbReference type="InterPro" id="IPR006789">
    <property type="entry name" value="ARPC5"/>
</dbReference>
<proteinExistence type="inferred from homology"/>
<dbReference type="Gene3D" id="1.25.40.190">
    <property type="entry name" value="Actin-related protein 2/3 complex subunit 5"/>
    <property type="match status" value="1"/>
</dbReference>
<dbReference type="Pfam" id="PF04699">
    <property type="entry name" value="P16-Arc"/>
    <property type="match status" value="1"/>
</dbReference>
<comment type="caution">
    <text evidence="6">The sequence shown here is derived from an EMBL/GenBank/DDBJ whole genome shotgun (WGS) entry which is preliminary data.</text>
</comment>
<evidence type="ECO:0000256" key="2">
    <source>
        <dbReference type="ARBA" id="ARBA00006084"/>
    </source>
</evidence>
<dbReference type="GO" id="GO:0005885">
    <property type="term" value="C:Arp2/3 protein complex"/>
    <property type="evidence" value="ECO:0007669"/>
    <property type="project" value="InterPro"/>
</dbReference>
<evidence type="ECO:0000313" key="6">
    <source>
        <dbReference type="EMBL" id="TGZ55671.1"/>
    </source>
</evidence>
<evidence type="ECO:0000313" key="7">
    <source>
        <dbReference type="Proteomes" id="UP000310200"/>
    </source>
</evidence>
<comment type="similarity">
    <text evidence="2 5">Belongs to the ARPC5 family.</text>
</comment>
<keyword evidence="7" id="KW-1185">Reference proteome</keyword>
<dbReference type="GO" id="GO:0030833">
    <property type="term" value="P:regulation of actin filament polymerization"/>
    <property type="evidence" value="ECO:0007669"/>
    <property type="project" value="InterPro"/>
</dbReference>
<accession>A0A4S2KZS6</accession>
<evidence type="ECO:0000256" key="4">
    <source>
        <dbReference type="ARBA" id="ARBA00023212"/>
    </source>
</evidence>
<dbReference type="SUPFAM" id="SSF69103">
    <property type="entry name" value="Arp2/3 complex 16 kDa subunit ARPC5"/>
    <property type="match status" value="2"/>
</dbReference>
<evidence type="ECO:0000256" key="1">
    <source>
        <dbReference type="ARBA" id="ARBA00004245"/>
    </source>
</evidence>
<reference evidence="6 7" key="1">
    <citation type="journal article" date="2019" name="Philos. Trans. R. Soc. Lond., B, Biol. Sci.">
        <title>Ant behaviour and brain gene expression of defending hosts depend on the ecological success of the intruding social parasite.</title>
        <authorList>
            <person name="Kaur R."/>
            <person name="Stoldt M."/>
            <person name="Jongepier E."/>
            <person name="Feldmeyer B."/>
            <person name="Menzel F."/>
            <person name="Bornberg-Bauer E."/>
            <person name="Foitzik S."/>
        </authorList>
    </citation>
    <scope>NUCLEOTIDE SEQUENCE [LARGE SCALE GENOMIC DNA]</scope>
    <source>
        <tissue evidence="6">Whole body</tissue>
    </source>
</reference>
<dbReference type="GO" id="GO:0034314">
    <property type="term" value="P:Arp2/3 complex-mediated actin nucleation"/>
    <property type="evidence" value="ECO:0007669"/>
    <property type="project" value="InterPro"/>
</dbReference>
<name>A0A4S2KZS6_9HYME</name>
<comment type="subcellular location">
    <subcellularLocation>
        <location evidence="1">Cytoplasm</location>
        <location evidence="1">Cytoskeleton</location>
    </subcellularLocation>
</comment>
<gene>
    <name evidence="6" type="ORF">DBV15_01350</name>
</gene>
<sequence>MARRDARDPLPNVLWARLYRCSISRANDGKKDTSASAFRKIDVDQYSDNNFKEEDADGGVGALTGPDENEILTLLSQYPFAKLLLFVDPLLFSDFVVQFSLTPFITGKNAEALISVLKSAPLECKNQQVKDSARNLTQKVLLSIKSNQMDDCLAQLDRDLVDVLMKYIYRGFEIPTEGSSSHLLLWHEKVFNVSGVGCIVRVFSDSKRA</sequence>
<organism evidence="6 7">
    <name type="scientific">Temnothorax longispinosus</name>
    <dbReference type="NCBI Taxonomy" id="300112"/>
    <lineage>
        <taxon>Eukaryota</taxon>
        <taxon>Metazoa</taxon>
        <taxon>Ecdysozoa</taxon>
        <taxon>Arthropoda</taxon>
        <taxon>Hexapoda</taxon>
        <taxon>Insecta</taxon>
        <taxon>Pterygota</taxon>
        <taxon>Neoptera</taxon>
        <taxon>Endopterygota</taxon>
        <taxon>Hymenoptera</taxon>
        <taxon>Apocrita</taxon>
        <taxon>Aculeata</taxon>
        <taxon>Formicoidea</taxon>
        <taxon>Formicidae</taxon>
        <taxon>Myrmicinae</taxon>
        <taxon>Temnothorax</taxon>
    </lineage>
</organism>
<dbReference type="PANTHER" id="PTHR12644">
    <property type="entry name" value="ARP2/3 COMPLEX 16 KD SUBUNIT P16-ARC"/>
    <property type="match status" value="1"/>
</dbReference>